<proteinExistence type="predicted"/>
<keyword evidence="2" id="KW-1185">Reference proteome</keyword>
<protein>
    <submittedName>
        <fullName evidence="1">Uncharacterized protein</fullName>
    </submittedName>
</protein>
<reference evidence="2" key="1">
    <citation type="submission" date="2016-10" db="EMBL/GenBank/DDBJ databases">
        <authorList>
            <person name="Varghese N."/>
            <person name="Submissions S."/>
        </authorList>
    </citation>
    <scope>NUCLEOTIDE SEQUENCE [LARGE SCALE GENOMIC DNA]</scope>
    <source>
        <strain evidence="2">DSM 43163</strain>
    </source>
</reference>
<organism evidence="1 2">
    <name type="scientific">Thermomonospora echinospora</name>
    <dbReference type="NCBI Taxonomy" id="1992"/>
    <lineage>
        <taxon>Bacteria</taxon>
        <taxon>Bacillati</taxon>
        <taxon>Actinomycetota</taxon>
        <taxon>Actinomycetes</taxon>
        <taxon>Streptosporangiales</taxon>
        <taxon>Thermomonosporaceae</taxon>
        <taxon>Thermomonospora</taxon>
    </lineage>
</organism>
<sequence>MQPRLLTLEMNTPVPDGGAGFRAICQSWLEEGLRTVGGDFLEQLESGPPLPRLGTWRHEGEVSDGPPGSTWALLSVTRLSARGSRRSMVRVWSPQGVEWLYRSLEKVPLEAQIDVSVLNRYGTPGDRGVRVTVERPFEVPDWLVLTIRRYLGLGAGPGIVRRFGDRMYEMLESQASRTDATFGYIADDAESIMGLTPLEDSLWLDL</sequence>
<accession>A0A1H6DE35</accession>
<dbReference type="Proteomes" id="UP000236723">
    <property type="component" value="Unassembled WGS sequence"/>
</dbReference>
<name>A0A1H6DE35_9ACTN</name>
<evidence type="ECO:0000313" key="1">
    <source>
        <dbReference type="EMBL" id="SEG83484.1"/>
    </source>
</evidence>
<dbReference type="EMBL" id="FNVO01000016">
    <property type="protein sequence ID" value="SEG83484.1"/>
    <property type="molecule type" value="Genomic_DNA"/>
</dbReference>
<gene>
    <name evidence="1" type="ORF">SAMN04489712_1163</name>
</gene>
<evidence type="ECO:0000313" key="2">
    <source>
        <dbReference type="Proteomes" id="UP000236723"/>
    </source>
</evidence>
<dbReference type="AlphaFoldDB" id="A0A1H6DE35"/>